<keyword evidence="1" id="KW-0175">Coiled coil</keyword>
<evidence type="ECO:0000256" key="3">
    <source>
        <dbReference type="SAM" id="SignalP"/>
    </source>
</evidence>
<sequence length="729" mass="80287">MPYHPVVPALIQLVFALSPTPTPAGAVGGLAAGSQEVSSLRDPSELHDQTTPRSTHRQTLTSLPCRQDTATPRQDDRPPTSSSHRTLRRTPRFSASPSPQRSPASQHRVPLGAATVGTSPPPAFSAPRGPEELGQPENVFSPLRQDLSQYLSNEPEEDEEEAEEESLFFRSTLPPHQPFPYSTTGSVHPVVQLSRQTKSAILWTLEEALRKPNSFTRDWIEENATMADLIAGTSGSGPATTNGNGATSSRPTAAPAQTGSPQQIRGPRMIMRERAEREARQKAEREQMERARAEEEARLLEEARRRADRRQPSSGAAPSGTELPSDPAAYRRHQRAHSEAHAQPPAAGSQYHHRTASAQQPPSAVPQPLRTNRLQSPGHGSSSMPQTGAITGAPAGASQPGESSTQANASTRLKNSFPHAFERWEALSAHWEGMTSFWLRRLQENTDEAERNPISSQLSRQVADLSAAGANLFHAVVELQRLRASSERKFQRWFFETRSELERNQEVAAMLETQLEQERQARADTAQNIAKLEADNAKAQKLISEMRRELHISKEEARRAWEELGRREQEERDRTVSLQQGLPTIVGGVQVVPMTQGPPSREASRRERSHGADTSEYVAAQPGQYPEYSHSTNSQQNAAGDSQFGPESDLYSEENLSYSEPATSQAGTSYPPSSSQWSGTYQGTPEYSGQGYAAPGWETMPRHQHPTRLSDVLEEDERSRTSASQLSRP</sequence>
<proteinExistence type="predicted"/>
<feature type="region of interest" description="Disordered" evidence="2">
    <location>
        <begin position="230"/>
        <end position="410"/>
    </location>
</feature>
<gene>
    <name evidence="4" type="ORF">QBC42DRAFT_302423</name>
</gene>
<evidence type="ECO:0000313" key="4">
    <source>
        <dbReference type="EMBL" id="KAK4466620.1"/>
    </source>
</evidence>
<feature type="compositionally biased region" description="Polar residues" evidence="2">
    <location>
        <begin position="236"/>
        <end position="263"/>
    </location>
</feature>
<feature type="coiled-coil region" evidence="1">
    <location>
        <begin position="501"/>
        <end position="556"/>
    </location>
</feature>
<feature type="compositionally biased region" description="Polar residues" evidence="2">
    <location>
        <begin position="51"/>
        <end position="72"/>
    </location>
</feature>
<feature type="compositionally biased region" description="Low complexity" evidence="2">
    <location>
        <begin position="92"/>
        <end position="106"/>
    </location>
</feature>
<dbReference type="AlphaFoldDB" id="A0AAV9I3U6"/>
<feature type="compositionally biased region" description="Basic and acidic residues" evidence="2">
    <location>
        <begin position="563"/>
        <end position="575"/>
    </location>
</feature>
<evidence type="ECO:0000256" key="1">
    <source>
        <dbReference type="SAM" id="Coils"/>
    </source>
</evidence>
<name>A0AAV9I3U6_9PEZI</name>
<organism evidence="4 5">
    <name type="scientific">Cladorrhinum samala</name>
    <dbReference type="NCBI Taxonomy" id="585594"/>
    <lineage>
        <taxon>Eukaryota</taxon>
        <taxon>Fungi</taxon>
        <taxon>Dikarya</taxon>
        <taxon>Ascomycota</taxon>
        <taxon>Pezizomycotina</taxon>
        <taxon>Sordariomycetes</taxon>
        <taxon>Sordariomycetidae</taxon>
        <taxon>Sordariales</taxon>
        <taxon>Podosporaceae</taxon>
        <taxon>Cladorrhinum</taxon>
    </lineage>
</organism>
<feature type="compositionally biased region" description="Polar residues" evidence="2">
    <location>
        <begin position="629"/>
        <end position="640"/>
    </location>
</feature>
<dbReference type="Proteomes" id="UP001321749">
    <property type="component" value="Unassembled WGS sequence"/>
</dbReference>
<evidence type="ECO:0000256" key="2">
    <source>
        <dbReference type="SAM" id="MobiDB-lite"/>
    </source>
</evidence>
<feature type="compositionally biased region" description="Basic and acidic residues" evidence="2">
    <location>
        <begin position="270"/>
        <end position="311"/>
    </location>
</feature>
<comment type="caution">
    <text evidence="4">The sequence shown here is derived from an EMBL/GenBank/DDBJ whole genome shotgun (WGS) entry which is preliminary data.</text>
</comment>
<evidence type="ECO:0000313" key="5">
    <source>
        <dbReference type="Proteomes" id="UP001321749"/>
    </source>
</evidence>
<feature type="compositionally biased region" description="Polar residues" evidence="2">
    <location>
        <begin position="369"/>
        <end position="389"/>
    </location>
</feature>
<feature type="compositionally biased region" description="Basic and acidic residues" evidence="2">
    <location>
        <begin position="602"/>
        <end position="613"/>
    </location>
</feature>
<accession>A0AAV9I3U6</accession>
<feature type="compositionally biased region" description="Polar residues" evidence="2">
    <location>
        <begin position="654"/>
        <end position="687"/>
    </location>
</feature>
<keyword evidence="3" id="KW-0732">Signal</keyword>
<feature type="region of interest" description="Disordered" evidence="2">
    <location>
        <begin position="563"/>
        <end position="729"/>
    </location>
</feature>
<feature type="signal peptide" evidence="3">
    <location>
        <begin position="1"/>
        <end position="16"/>
    </location>
</feature>
<reference evidence="4" key="2">
    <citation type="submission" date="2023-06" db="EMBL/GenBank/DDBJ databases">
        <authorList>
            <consortium name="Lawrence Berkeley National Laboratory"/>
            <person name="Mondo S.J."/>
            <person name="Hensen N."/>
            <person name="Bonometti L."/>
            <person name="Westerberg I."/>
            <person name="Brannstrom I.O."/>
            <person name="Guillou S."/>
            <person name="Cros-Aarteil S."/>
            <person name="Calhoun S."/>
            <person name="Haridas S."/>
            <person name="Kuo A."/>
            <person name="Pangilinan J."/>
            <person name="Riley R."/>
            <person name="Labutti K."/>
            <person name="Andreopoulos B."/>
            <person name="Lipzen A."/>
            <person name="Chen C."/>
            <person name="Yanf M."/>
            <person name="Daum C."/>
            <person name="Ng V."/>
            <person name="Clum A."/>
            <person name="Steindorff A."/>
            <person name="Ohm R."/>
            <person name="Martin F."/>
            <person name="Silar P."/>
            <person name="Natvig D."/>
            <person name="Lalanne C."/>
            <person name="Gautier V."/>
            <person name="Ament-Velasquez S.L."/>
            <person name="Kruys A."/>
            <person name="Hutchinson M.I."/>
            <person name="Powell A.J."/>
            <person name="Barry K."/>
            <person name="Miller A.N."/>
            <person name="Grigoriev I.V."/>
            <person name="Debuchy R."/>
            <person name="Gladieux P."/>
            <person name="Thoren M.H."/>
            <person name="Johannesson H."/>
        </authorList>
    </citation>
    <scope>NUCLEOTIDE SEQUENCE</scope>
    <source>
        <strain evidence="4">PSN324</strain>
    </source>
</reference>
<feature type="chain" id="PRO_5043687284" evidence="3">
    <location>
        <begin position="17"/>
        <end position="729"/>
    </location>
</feature>
<feature type="region of interest" description="Disordered" evidence="2">
    <location>
        <begin position="27"/>
        <end position="138"/>
    </location>
</feature>
<keyword evidence="5" id="KW-1185">Reference proteome</keyword>
<dbReference type="EMBL" id="MU864930">
    <property type="protein sequence ID" value="KAK4466620.1"/>
    <property type="molecule type" value="Genomic_DNA"/>
</dbReference>
<feature type="compositionally biased region" description="Polar residues" evidence="2">
    <location>
        <begin position="400"/>
        <end position="410"/>
    </location>
</feature>
<feature type="compositionally biased region" description="Low complexity" evidence="2">
    <location>
        <begin position="356"/>
        <end position="368"/>
    </location>
</feature>
<reference evidence="4" key="1">
    <citation type="journal article" date="2023" name="Mol. Phylogenet. Evol.">
        <title>Genome-scale phylogeny and comparative genomics of the fungal order Sordariales.</title>
        <authorList>
            <person name="Hensen N."/>
            <person name="Bonometti L."/>
            <person name="Westerberg I."/>
            <person name="Brannstrom I.O."/>
            <person name="Guillou S."/>
            <person name="Cros-Aarteil S."/>
            <person name="Calhoun S."/>
            <person name="Haridas S."/>
            <person name="Kuo A."/>
            <person name="Mondo S."/>
            <person name="Pangilinan J."/>
            <person name="Riley R."/>
            <person name="LaButti K."/>
            <person name="Andreopoulos B."/>
            <person name="Lipzen A."/>
            <person name="Chen C."/>
            <person name="Yan M."/>
            <person name="Daum C."/>
            <person name="Ng V."/>
            <person name="Clum A."/>
            <person name="Steindorff A."/>
            <person name="Ohm R.A."/>
            <person name="Martin F."/>
            <person name="Silar P."/>
            <person name="Natvig D.O."/>
            <person name="Lalanne C."/>
            <person name="Gautier V."/>
            <person name="Ament-Velasquez S.L."/>
            <person name="Kruys A."/>
            <person name="Hutchinson M.I."/>
            <person name="Powell A.J."/>
            <person name="Barry K."/>
            <person name="Miller A.N."/>
            <person name="Grigoriev I.V."/>
            <person name="Debuchy R."/>
            <person name="Gladieux P."/>
            <person name="Hiltunen Thoren M."/>
            <person name="Johannesson H."/>
        </authorList>
    </citation>
    <scope>NUCLEOTIDE SEQUENCE</scope>
    <source>
        <strain evidence="4">PSN324</strain>
    </source>
</reference>
<protein>
    <submittedName>
        <fullName evidence="4">Uncharacterized protein</fullName>
    </submittedName>
</protein>